<protein>
    <submittedName>
        <fullName evidence="2">RNHCP domain-containing protein</fullName>
    </submittedName>
</protein>
<dbReference type="PROSITE" id="PS00028">
    <property type="entry name" value="ZINC_FINGER_C2H2_1"/>
    <property type="match status" value="1"/>
</dbReference>
<dbReference type="EMBL" id="WVTI01000005">
    <property type="protein sequence ID" value="MXS26035.1"/>
    <property type="molecule type" value="Genomic_DNA"/>
</dbReference>
<evidence type="ECO:0000259" key="1">
    <source>
        <dbReference type="PROSITE" id="PS00028"/>
    </source>
</evidence>
<proteinExistence type="predicted"/>
<dbReference type="Pfam" id="PF12647">
    <property type="entry name" value="RNHCP"/>
    <property type="match status" value="1"/>
</dbReference>
<dbReference type="InterPro" id="IPR024439">
    <property type="entry name" value="RNHCP"/>
</dbReference>
<feature type="domain" description="C2H2-type" evidence="1">
    <location>
        <begin position="14"/>
        <end position="36"/>
    </location>
</feature>
<name>A0A6I4XCM3_ENTGA</name>
<organism evidence="2 3">
    <name type="scientific">Enterococcus gallinarum</name>
    <dbReference type="NCBI Taxonomy" id="1353"/>
    <lineage>
        <taxon>Bacteria</taxon>
        <taxon>Bacillati</taxon>
        <taxon>Bacillota</taxon>
        <taxon>Bacilli</taxon>
        <taxon>Lactobacillales</taxon>
        <taxon>Enterococcaceae</taxon>
        <taxon>Enterococcus</taxon>
    </lineage>
</organism>
<comment type="caution">
    <text evidence="2">The sequence shown here is derived from an EMBL/GenBank/DDBJ whole genome shotgun (WGS) entry which is preliminary data.</text>
</comment>
<dbReference type="InterPro" id="IPR013087">
    <property type="entry name" value="Znf_C2H2_type"/>
</dbReference>
<sequence>MVRVTFNCLDSFICEECGRPVNPENAGSQHRNHCPHCLTSLHADTLPGDRASLCEGRWILSVFGPRRMANGQSFTVAEIVVL</sequence>
<dbReference type="AlphaFoldDB" id="A0A6I4XCM3"/>
<reference evidence="2 3" key="1">
    <citation type="submission" date="2019-04" db="EMBL/GenBank/DDBJ databases">
        <title>Step-wise assembly of the neonatal virome modulated by breast feeding.</title>
        <authorList>
            <person name="Liang G."/>
            <person name="Bushman F."/>
        </authorList>
    </citation>
    <scope>NUCLEOTIDE SEQUENCE [LARGE SCALE GENOMIC DNA]</scope>
    <source>
        <strain evidence="2 3">E3404</strain>
    </source>
</reference>
<accession>A0A6I4XCM3</accession>
<gene>
    <name evidence="2" type="ORF">GTI89_08195</name>
</gene>
<evidence type="ECO:0000313" key="2">
    <source>
        <dbReference type="EMBL" id="MXS26035.1"/>
    </source>
</evidence>
<evidence type="ECO:0000313" key="3">
    <source>
        <dbReference type="Proteomes" id="UP000439965"/>
    </source>
</evidence>
<dbReference type="Proteomes" id="UP000439965">
    <property type="component" value="Unassembled WGS sequence"/>
</dbReference>